<comment type="caution">
    <text evidence="15">The sequence shown here is derived from an EMBL/GenBank/DDBJ whole genome shotgun (WGS) entry which is preliminary data.</text>
</comment>
<feature type="binding site" evidence="9">
    <location>
        <position position="341"/>
    </location>
    <ligand>
        <name>Zn(2+)</name>
        <dbReference type="ChEBI" id="CHEBI:29105"/>
        <note>catalytic</note>
    </ligand>
</feature>
<name>A0A151Z7Q0_TIELA</name>
<feature type="site" description="Transition state stabilizer" evidence="10">
    <location>
        <position position="427"/>
    </location>
</feature>
<evidence type="ECO:0000256" key="7">
    <source>
        <dbReference type="ARBA" id="ARBA00023049"/>
    </source>
</evidence>
<dbReference type="Gene3D" id="2.60.40.1730">
    <property type="entry name" value="tricorn interacting facor f3 domain"/>
    <property type="match status" value="1"/>
</dbReference>
<dbReference type="GO" id="GO:0008270">
    <property type="term" value="F:zinc ion binding"/>
    <property type="evidence" value="ECO:0007669"/>
    <property type="project" value="UniProtKB-UniRule"/>
</dbReference>
<protein>
    <recommendedName>
        <fullName evidence="11">Aminopeptidase</fullName>
        <ecNumber evidence="11">3.4.11.-</ecNumber>
    </recommendedName>
</protein>
<dbReference type="Gene3D" id="1.25.50.20">
    <property type="match status" value="1"/>
</dbReference>
<feature type="transmembrane region" description="Helical" evidence="11">
    <location>
        <begin position="6"/>
        <end position="24"/>
    </location>
</feature>
<keyword evidence="16" id="KW-1185">Reference proteome</keyword>
<dbReference type="FunFam" id="1.25.50.20:FF:000002">
    <property type="entry name" value="Aminopeptidase"/>
    <property type="match status" value="1"/>
</dbReference>
<dbReference type="GO" id="GO:0016020">
    <property type="term" value="C:membrane"/>
    <property type="evidence" value="ECO:0007669"/>
    <property type="project" value="TreeGrafter"/>
</dbReference>
<keyword evidence="11" id="KW-0812">Transmembrane</keyword>
<dbReference type="InterPro" id="IPR024571">
    <property type="entry name" value="ERAP1-like_C_dom"/>
</dbReference>
<dbReference type="InterPro" id="IPR045357">
    <property type="entry name" value="Aminopeptidase_N-like_N"/>
</dbReference>
<proteinExistence type="inferred from homology"/>
<evidence type="ECO:0000256" key="10">
    <source>
        <dbReference type="PIRSR" id="PIRSR634016-4"/>
    </source>
</evidence>
<evidence type="ECO:0000256" key="2">
    <source>
        <dbReference type="ARBA" id="ARBA00022438"/>
    </source>
</evidence>
<dbReference type="FunCoup" id="A0A151Z7Q0">
    <property type="interactions" value="690"/>
</dbReference>
<dbReference type="InterPro" id="IPR014782">
    <property type="entry name" value="Peptidase_M1_dom"/>
</dbReference>
<dbReference type="Pfam" id="PF11838">
    <property type="entry name" value="ERAP1_C"/>
    <property type="match status" value="1"/>
</dbReference>
<dbReference type="SUPFAM" id="SSF55486">
    <property type="entry name" value="Metalloproteases ('zincins'), catalytic domain"/>
    <property type="match status" value="1"/>
</dbReference>
<keyword evidence="6 9" id="KW-0862">Zinc</keyword>
<keyword evidence="2 11" id="KW-0031">Aminopeptidase</keyword>
<evidence type="ECO:0000313" key="15">
    <source>
        <dbReference type="EMBL" id="KYQ89958.1"/>
    </source>
</evidence>
<dbReference type="PRINTS" id="PR00756">
    <property type="entry name" value="ALADIPTASE"/>
</dbReference>
<dbReference type="EMBL" id="LODT01000037">
    <property type="protein sequence ID" value="KYQ89958.1"/>
    <property type="molecule type" value="Genomic_DNA"/>
</dbReference>
<gene>
    <name evidence="15" type="ORF">DLAC_08529</name>
</gene>
<accession>A0A151Z7Q0</accession>
<evidence type="ECO:0000313" key="16">
    <source>
        <dbReference type="Proteomes" id="UP000076078"/>
    </source>
</evidence>
<evidence type="ECO:0000256" key="5">
    <source>
        <dbReference type="ARBA" id="ARBA00022801"/>
    </source>
</evidence>
<dbReference type="OrthoDB" id="15827at2759"/>
<dbReference type="OMA" id="MMEYVAI"/>
<dbReference type="FunFam" id="2.60.40.1730:FF:000002">
    <property type="entry name" value="Aminopeptidase"/>
    <property type="match status" value="1"/>
</dbReference>
<dbReference type="InParanoid" id="A0A151Z7Q0"/>
<dbReference type="Proteomes" id="UP000076078">
    <property type="component" value="Unassembled WGS sequence"/>
</dbReference>
<dbReference type="GO" id="GO:0070006">
    <property type="term" value="F:metalloaminopeptidase activity"/>
    <property type="evidence" value="ECO:0007669"/>
    <property type="project" value="TreeGrafter"/>
</dbReference>
<comment type="cofactor">
    <cofactor evidence="9 11">
        <name>Zn(2+)</name>
        <dbReference type="ChEBI" id="CHEBI:29105"/>
    </cofactor>
    <text evidence="9 11">Binds 1 zinc ion per subunit.</text>
</comment>
<dbReference type="CDD" id="cd09601">
    <property type="entry name" value="M1_APN-Q_like"/>
    <property type="match status" value="1"/>
</dbReference>
<evidence type="ECO:0000256" key="4">
    <source>
        <dbReference type="ARBA" id="ARBA00022723"/>
    </source>
</evidence>
<dbReference type="InterPro" id="IPR050344">
    <property type="entry name" value="Peptidase_M1_aminopeptidases"/>
</dbReference>
<dbReference type="InterPro" id="IPR034016">
    <property type="entry name" value="M1_APN-typ"/>
</dbReference>
<evidence type="ECO:0000256" key="9">
    <source>
        <dbReference type="PIRSR" id="PIRSR634016-3"/>
    </source>
</evidence>
<keyword evidence="11" id="KW-0472">Membrane</keyword>
<keyword evidence="5 11" id="KW-0378">Hydrolase</keyword>
<evidence type="ECO:0000256" key="1">
    <source>
        <dbReference type="ARBA" id="ARBA00010136"/>
    </source>
</evidence>
<evidence type="ECO:0000256" key="6">
    <source>
        <dbReference type="ARBA" id="ARBA00022833"/>
    </source>
</evidence>
<dbReference type="GO" id="GO:0006508">
    <property type="term" value="P:proteolysis"/>
    <property type="evidence" value="ECO:0007669"/>
    <property type="project" value="UniProtKB-KW"/>
</dbReference>
<keyword evidence="3 11" id="KW-0645">Protease</keyword>
<sequence length="889" mass="101538">MNVRKVIVLSIILFINYIYSPNLFRFVSHLDSKKMTGTDQKYLVDKDDRLILPENIVPKVYDLHLTPDLVKFTFEGLVDIHLDVVKASKVLVIHSIELKLHSATIQGQQATIEYYEPEEVAILTFDKEVTVGKDQVLSIKYTGTLNDKLKGFYRSKYTFNGEERYIATTQCEATDFRRIAPSMDEPALKAVFNIKLTIKSNLEALSNMEDISSVDNKDGTKTVTFDKTPVMSTYLVAFVVGEFTYVESKTKEGIRVRVYQVIGKEEKGDFALDVATRALSFFIDYFEIPFPLKKCDHIAIPDFAFGAMENWGLITYREVILLTSDKTTTRTKQRIANVIGHELAHQYFGNLVSPTWWSQLWLNEGFATFMGYLVTDKLFPEWNVWMDFLDAYGNGALNLDSLDNTHPVEVPVRSSSQINEIFDAISYNKGSCIIRMLESRFGDKFRQGLSHYLNKHSYGNTKTEDLWESISLKTGVNVNEFIDNFTKKPGYPVIKIQSTQKPGVFELTQRQFRLSGVENPTDPIWSCFIKVQTDQGPIDYVLDKKQGTLEIPNFTEQSWIKPNYGQAGYYRIEYDGSIISRLVPKIKSLELPATDRLGLLSDTFQLCKAGVVKIGVYMDLVSAYVNENESAIWDQIVSQLGLLSSLIYDQEYASKLDELQIKLYKPVYQKIGFVPVQGESSTNTLLRERIIVKLGQLGEPEVLAECRKRFEQFKSDPNSLPSDMRSYVFASVIRHGGEAEQAVIIEQYLKTNIAAERNTYLGVLAGSQHAILVEKALSFSLSKDVRMQDTYIVWTGIPIKAQPSAWTYLETNFKSINETFSQTLLFARMIAYALPYKASPEQYQHIEQFFVKNPVAVCERAIKQDLEKITVNTKWFNTFNNDLKQWLSK</sequence>
<feature type="binding site" evidence="9">
    <location>
        <position position="345"/>
    </location>
    <ligand>
        <name>Zn(2+)</name>
        <dbReference type="ChEBI" id="CHEBI:29105"/>
        <note>catalytic</note>
    </ligand>
</feature>
<dbReference type="GO" id="GO:0043171">
    <property type="term" value="P:peptide catabolic process"/>
    <property type="evidence" value="ECO:0007669"/>
    <property type="project" value="TreeGrafter"/>
</dbReference>
<dbReference type="Pfam" id="PF17900">
    <property type="entry name" value="Peptidase_M1_N"/>
    <property type="match status" value="1"/>
</dbReference>
<keyword evidence="7 11" id="KW-0482">Metalloprotease</keyword>
<dbReference type="PANTHER" id="PTHR11533:SF174">
    <property type="entry name" value="PUROMYCIN-SENSITIVE AMINOPEPTIDASE-RELATED"/>
    <property type="match status" value="1"/>
</dbReference>
<keyword evidence="4 9" id="KW-0479">Metal-binding</keyword>
<dbReference type="InterPro" id="IPR027268">
    <property type="entry name" value="Peptidase_M4/M1_CTD_sf"/>
</dbReference>
<dbReference type="FunFam" id="1.10.390.10:FF:000001">
    <property type="entry name" value="Aminopeptidase"/>
    <property type="match status" value="1"/>
</dbReference>
<feature type="domain" description="Aminopeptidase N-like N-terminal" evidence="14">
    <location>
        <begin position="57"/>
        <end position="235"/>
    </location>
</feature>
<evidence type="ECO:0000256" key="11">
    <source>
        <dbReference type="RuleBase" id="RU364040"/>
    </source>
</evidence>
<dbReference type="GO" id="GO:0005615">
    <property type="term" value="C:extracellular space"/>
    <property type="evidence" value="ECO:0007669"/>
    <property type="project" value="TreeGrafter"/>
</dbReference>
<dbReference type="SUPFAM" id="SSF63737">
    <property type="entry name" value="Leukotriene A4 hydrolase N-terminal domain"/>
    <property type="match status" value="1"/>
</dbReference>
<dbReference type="InterPro" id="IPR042097">
    <property type="entry name" value="Aminopeptidase_N-like_N_sf"/>
</dbReference>
<evidence type="ECO:0000256" key="8">
    <source>
        <dbReference type="PIRSR" id="PIRSR634016-1"/>
    </source>
</evidence>
<feature type="domain" description="Peptidase M1 membrane alanine aminopeptidase" evidence="12">
    <location>
        <begin position="270"/>
        <end position="485"/>
    </location>
</feature>
<dbReference type="STRING" id="361077.A0A151Z7Q0"/>
<dbReference type="AlphaFoldDB" id="A0A151Z7Q0"/>
<dbReference type="Pfam" id="PF01433">
    <property type="entry name" value="Peptidase_M1"/>
    <property type="match status" value="1"/>
</dbReference>
<dbReference type="PANTHER" id="PTHR11533">
    <property type="entry name" value="PROTEASE M1 ZINC METALLOPROTEASE"/>
    <property type="match status" value="1"/>
</dbReference>
<dbReference type="EC" id="3.4.11.-" evidence="11"/>
<dbReference type="GO" id="GO:0005737">
    <property type="term" value="C:cytoplasm"/>
    <property type="evidence" value="ECO:0007669"/>
    <property type="project" value="TreeGrafter"/>
</dbReference>
<feature type="domain" description="ERAP1-like C-terminal" evidence="13">
    <location>
        <begin position="559"/>
        <end position="869"/>
    </location>
</feature>
<evidence type="ECO:0000259" key="12">
    <source>
        <dbReference type="Pfam" id="PF01433"/>
    </source>
</evidence>
<dbReference type="Gene3D" id="1.10.390.10">
    <property type="entry name" value="Neutral Protease Domain 2"/>
    <property type="match status" value="1"/>
</dbReference>
<dbReference type="Gene3D" id="2.60.40.1910">
    <property type="match status" value="1"/>
</dbReference>
<evidence type="ECO:0000256" key="3">
    <source>
        <dbReference type="ARBA" id="ARBA00022670"/>
    </source>
</evidence>
<keyword evidence="11" id="KW-1133">Transmembrane helix</keyword>
<dbReference type="InterPro" id="IPR001930">
    <property type="entry name" value="Peptidase_M1"/>
</dbReference>
<evidence type="ECO:0000259" key="14">
    <source>
        <dbReference type="Pfam" id="PF17900"/>
    </source>
</evidence>
<feature type="active site" description="Proton acceptor" evidence="8">
    <location>
        <position position="342"/>
    </location>
</feature>
<comment type="similarity">
    <text evidence="1 11">Belongs to the peptidase M1 family.</text>
</comment>
<reference evidence="15 16" key="1">
    <citation type="submission" date="2015-12" db="EMBL/GenBank/DDBJ databases">
        <title>Dictyostelia acquired genes for synthesis and detection of signals that induce cell-type specialization by lateral gene transfer from prokaryotes.</title>
        <authorList>
            <person name="Gloeckner G."/>
            <person name="Schaap P."/>
        </authorList>
    </citation>
    <scope>NUCLEOTIDE SEQUENCE [LARGE SCALE GENOMIC DNA]</scope>
    <source>
        <strain evidence="15 16">TK</strain>
    </source>
</reference>
<dbReference type="GO" id="GO:0042277">
    <property type="term" value="F:peptide binding"/>
    <property type="evidence" value="ECO:0007669"/>
    <property type="project" value="TreeGrafter"/>
</dbReference>
<organism evidence="15 16">
    <name type="scientific">Tieghemostelium lacteum</name>
    <name type="common">Slime mold</name>
    <name type="synonym">Dictyostelium lacteum</name>
    <dbReference type="NCBI Taxonomy" id="361077"/>
    <lineage>
        <taxon>Eukaryota</taxon>
        <taxon>Amoebozoa</taxon>
        <taxon>Evosea</taxon>
        <taxon>Eumycetozoa</taxon>
        <taxon>Dictyostelia</taxon>
        <taxon>Dictyosteliales</taxon>
        <taxon>Raperosteliaceae</taxon>
        <taxon>Tieghemostelium</taxon>
    </lineage>
</organism>
<evidence type="ECO:0000259" key="13">
    <source>
        <dbReference type="Pfam" id="PF11838"/>
    </source>
</evidence>
<feature type="binding site" evidence="9">
    <location>
        <position position="364"/>
    </location>
    <ligand>
        <name>Zn(2+)</name>
        <dbReference type="ChEBI" id="CHEBI:29105"/>
        <note>catalytic</note>
    </ligand>
</feature>